<accession>A0A699YS58</accession>
<dbReference type="EMBL" id="BLLF01000210">
    <property type="protein sequence ID" value="GFH09119.1"/>
    <property type="molecule type" value="Genomic_DNA"/>
</dbReference>
<comment type="caution">
    <text evidence="1">The sequence shown here is derived from an EMBL/GenBank/DDBJ whole genome shotgun (WGS) entry which is preliminary data.</text>
</comment>
<organism evidence="1 2">
    <name type="scientific">Haematococcus lacustris</name>
    <name type="common">Green alga</name>
    <name type="synonym">Haematococcus pluvialis</name>
    <dbReference type="NCBI Taxonomy" id="44745"/>
    <lineage>
        <taxon>Eukaryota</taxon>
        <taxon>Viridiplantae</taxon>
        <taxon>Chlorophyta</taxon>
        <taxon>core chlorophytes</taxon>
        <taxon>Chlorophyceae</taxon>
        <taxon>CS clade</taxon>
        <taxon>Chlamydomonadales</taxon>
        <taxon>Haematococcaceae</taxon>
        <taxon>Haematococcus</taxon>
    </lineage>
</organism>
<gene>
    <name evidence="1" type="ORF">HaLaN_04208</name>
</gene>
<keyword evidence="2" id="KW-1185">Reference proteome</keyword>
<evidence type="ECO:0000313" key="2">
    <source>
        <dbReference type="Proteomes" id="UP000485058"/>
    </source>
</evidence>
<evidence type="ECO:0000313" key="1">
    <source>
        <dbReference type="EMBL" id="GFH09119.1"/>
    </source>
</evidence>
<protein>
    <submittedName>
        <fullName evidence="1">Uncharacterized protein</fullName>
    </submittedName>
</protein>
<dbReference type="Proteomes" id="UP000485058">
    <property type="component" value="Unassembled WGS sequence"/>
</dbReference>
<dbReference type="AlphaFoldDB" id="A0A699YS58"/>
<sequence>MSPEKPLSLIVRGVGGPMGGVTIRGSGIVVWDRCATGAAAGRVHAGPHQEESWGRSRVQSGLNLVASNATSDHLQQPLSRVELQQVHINSLLPTFHHLDLEGAGDLQAAVDEEGHKVHGFADAFA</sequence>
<reference evidence="1 2" key="1">
    <citation type="submission" date="2020-02" db="EMBL/GenBank/DDBJ databases">
        <title>Draft genome sequence of Haematococcus lacustris strain NIES-144.</title>
        <authorList>
            <person name="Morimoto D."/>
            <person name="Nakagawa S."/>
            <person name="Yoshida T."/>
            <person name="Sawayama S."/>
        </authorList>
    </citation>
    <scope>NUCLEOTIDE SEQUENCE [LARGE SCALE GENOMIC DNA]</scope>
    <source>
        <strain evidence="1 2">NIES-144</strain>
    </source>
</reference>
<name>A0A699YS58_HAELA</name>
<proteinExistence type="predicted"/>